<reference evidence="1 2" key="1">
    <citation type="journal article" date="2014" name="Nat. Genet.">
        <title>Genome and transcriptome of the porcine whipworm Trichuris suis.</title>
        <authorList>
            <person name="Jex A.R."/>
            <person name="Nejsum P."/>
            <person name="Schwarz E.M."/>
            <person name="Hu L."/>
            <person name="Young N.D."/>
            <person name="Hall R.S."/>
            <person name="Korhonen P.K."/>
            <person name="Liao S."/>
            <person name="Thamsborg S."/>
            <person name="Xia J."/>
            <person name="Xu P."/>
            <person name="Wang S."/>
            <person name="Scheerlinck J.P."/>
            <person name="Hofmann A."/>
            <person name="Sternberg P.W."/>
            <person name="Wang J."/>
            <person name="Gasser R.B."/>
        </authorList>
    </citation>
    <scope>NUCLEOTIDE SEQUENCE [LARGE SCALE GENOMIC DNA]</scope>
    <source>
        <strain evidence="1">DCEP-RM93M</strain>
    </source>
</reference>
<proteinExistence type="predicted"/>
<sequence>MRLRNEDEVSMVPSTDLFDGIYVTRSLLSLCFVDAVELKWVVSSLHLQNAFMVDFQFTAYEDTEAPYKSPHLAKDYLIFAIG</sequence>
<dbReference type="EMBL" id="KL363235">
    <property type="protein sequence ID" value="KFD51782.1"/>
    <property type="molecule type" value="Genomic_DNA"/>
</dbReference>
<keyword evidence="2" id="KW-1185">Reference proteome</keyword>
<dbReference type="Proteomes" id="UP000030764">
    <property type="component" value="Unassembled WGS sequence"/>
</dbReference>
<organism evidence="1 2">
    <name type="scientific">Trichuris suis</name>
    <name type="common">pig whipworm</name>
    <dbReference type="NCBI Taxonomy" id="68888"/>
    <lineage>
        <taxon>Eukaryota</taxon>
        <taxon>Metazoa</taxon>
        <taxon>Ecdysozoa</taxon>
        <taxon>Nematoda</taxon>
        <taxon>Enoplea</taxon>
        <taxon>Dorylaimia</taxon>
        <taxon>Trichinellida</taxon>
        <taxon>Trichuridae</taxon>
        <taxon>Trichuris</taxon>
    </lineage>
</organism>
<evidence type="ECO:0000313" key="2">
    <source>
        <dbReference type="Proteomes" id="UP000030764"/>
    </source>
</evidence>
<dbReference type="AlphaFoldDB" id="A0A085M3I6"/>
<protein>
    <submittedName>
        <fullName evidence="1">Uncharacterized protein</fullName>
    </submittedName>
</protein>
<accession>A0A085M3I6</accession>
<name>A0A085M3I6_9BILA</name>
<gene>
    <name evidence="1" type="ORF">M513_07309</name>
</gene>
<evidence type="ECO:0000313" key="1">
    <source>
        <dbReference type="EMBL" id="KFD51782.1"/>
    </source>
</evidence>